<dbReference type="RefSeq" id="WP_095277861.1">
    <property type="nucleotide sequence ID" value="NZ_CP047655.1"/>
</dbReference>
<dbReference type="Pfam" id="PF05108">
    <property type="entry name" value="T7SS_ESX1_EccB"/>
    <property type="match status" value="1"/>
</dbReference>
<dbReference type="Gene3D" id="3.30.2390.20">
    <property type="entry name" value="Type VII secretion system EccB, repeat 1 domain"/>
    <property type="match status" value="1"/>
</dbReference>
<dbReference type="EMBL" id="NQMQ01000017">
    <property type="protein sequence ID" value="PAJ69241.1"/>
    <property type="molecule type" value="Genomic_DNA"/>
</dbReference>
<dbReference type="NCBIfam" id="TIGR03919">
    <property type="entry name" value="T7SS_EccB"/>
    <property type="match status" value="1"/>
</dbReference>
<dbReference type="AlphaFoldDB" id="A0A269PE81"/>
<dbReference type="Proteomes" id="UP000215771">
    <property type="component" value="Unassembled WGS sequence"/>
</dbReference>
<name>A0A269PE81_9CORY</name>
<evidence type="ECO:0000313" key="3">
    <source>
        <dbReference type="Proteomes" id="UP000215771"/>
    </source>
</evidence>
<comment type="caution">
    <text evidence="2">The sequence shown here is derived from an EMBL/GenBank/DDBJ whole genome shotgun (WGS) entry which is preliminary data.</text>
</comment>
<evidence type="ECO:0000313" key="2">
    <source>
        <dbReference type="EMBL" id="PAJ69241.1"/>
    </source>
</evidence>
<keyword evidence="1" id="KW-0812">Transmembrane</keyword>
<reference evidence="2 3" key="1">
    <citation type="submission" date="2017-08" db="EMBL/GenBank/DDBJ databases">
        <authorList>
            <person name="de Groot N.N."/>
        </authorList>
    </citation>
    <scope>NUCLEOTIDE SEQUENCE [LARGE SCALE GENOMIC DNA]</scope>
    <source>
        <strain evidence="2 3">NBT06-6</strain>
    </source>
</reference>
<evidence type="ECO:0000256" key="1">
    <source>
        <dbReference type="SAM" id="Phobius"/>
    </source>
</evidence>
<proteinExistence type="predicted"/>
<gene>
    <name evidence="2" type="primary">eccB</name>
    <name evidence="2" type="ORF">CIG21_07990</name>
</gene>
<sequence length="431" mass="44968">MARLLPTTKTQVSGHRFLRRRVEHGLILGDIRMIHDPLSSRRRAMIFGLVAVLMISGVMGLFAWMRPNPDPGEAAVIRAADGSLFARVDDTVHPVTNLTSARLIVGAPEEPVRAGDEHLAALARGVPVGIGVAPSVFAPEDAEDTHWSACTAPGDAVVVLAVPAQAPLLAEDTALLAEADGREWLVTRDGRTQLPPPATPEGRVIRRGLGIDATTPRWRPPAPVLGALREHPPFALPNPLPRVIRTGTSDWAETSRGVQEITSAQAQMLIDAGAIPSELTPQAVADRPDAEPPVDIRLPARLVRFLDPAGAVAGADAADGSDAADGALATCATEGGGAAHLPASEALEGSVLLSGEGPATRFAGLPSGAVAVDTGHGYHVVDQTGVRYEAPDAGTLETVGAARTEQVPWSIVQLLPAGERLTREAALTATY</sequence>
<dbReference type="InterPro" id="IPR044857">
    <property type="entry name" value="T7SS_EccB_R1"/>
</dbReference>
<dbReference type="PANTHER" id="PTHR40765">
    <property type="entry name" value="ESX-2 SECRETION SYSTEM ATPASE ECCB2"/>
    <property type="match status" value="1"/>
</dbReference>
<dbReference type="PANTHER" id="PTHR40765:SF2">
    <property type="entry name" value="ESX-2 SECRETION SYSTEM ATPASE ECCB2"/>
    <property type="match status" value="1"/>
</dbReference>
<dbReference type="InterPro" id="IPR007795">
    <property type="entry name" value="T7SS_EccB"/>
</dbReference>
<organism evidence="2 3">
    <name type="scientific">Corynebacterium hadale</name>
    <dbReference type="NCBI Taxonomy" id="2026255"/>
    <lineage>
        <taxon>Bacteria</taxon>
        <taxon>Bacillati</taxon>
        <taxon>Actinomycetota</taxon>
        <taxon>Actinomycetes</taxon>
        <taxon>Mycobacteriales</taxon>
        <taxon>Corynebacteriaceae</taxon>
        <taxon>Corynebacterium</taxon>
    </lineage>
</organism>
<dbReference type="GO" id="GO:0005576">
    <property type="term" value="C:extracellular region"/>
    <property type="evidence" value="ECO:0007669"/>
    <property type="project" value="TreeGrafter"/>
</dbReference>
<feature type="transmembrane region" description="Helical" evidence="1">
    <location>
        <begin position="44"/>
        <end position="65"/>
    </location>
</feature>
<accession>A0A269PE81</accession>
<keyword evidence="1" id="KW-1133">Transmembrane helix</keyword>
<protein>
    <submittedName>
        <fullName evidence="2">Type VII secretion protein EccB</fullName>
    </submittedName>
</protein>
<keyword evidence="1" id="KW-0472">Membrane</keyword>